<evidence type="ECO:0000313" key="3">
    <source>
        <dbReference type="Proteomes" id="UP001184150"/>
    </source>
</evidence>
<dbReference type="EMBL" id="JAVDRD010000003">
    <property type="protein sequence ID" value="MDR6510892.1"/>
    <property type="molecule type" value="Genomic_DNA"/>
</dbReference>
<feature type="transmembrane region" description="Helical" evidence="1">
    <location>
        <begin position="101"/>
        <end position="119"/>
    </location>
</feature>
<keyword evidence="1" id="KW-0812">Transmembrane</keyword>
<reference evidence="2 3" key="1">
    <citation type="submission" date="2023-07" db="EMBL/GenBank/DDBJ databases">
        <title>Sorghum-associated microbial communities from plants grown in Nebraska, USA.</title>
        <authorList>
            <person name="Schachtman D."/>
        </authorList>
    </citation>
    <scope>NUCLEOTIDE SEQUENCE [LARGE SCALE GENOMIC DNA]</scope>
    <source>
        <strain evidence="2 3">DS1027</strain>
    </source>
</reference>
<sequence>MNQALLTLRSRLDRFGVILSGLCMIHCLAGLFLVGVLGLGGGVLLNPEIHHIGLVLAIVISAATIGMGALRHGHRLPLALGLAGLALMTAAVMVGHGAAESVLTIAGVLLVASAHVVNMRRNAC</sequence>
<feature type="transmembrane region" description="Helical" evidence="1">
    <location>
        <begin position="12"/>
        <end position="37"/>
    </location>
</feature>
<dbReference type="RefSeq" id="WP_022675323.1">
    <property type="nucleotide sequence ID" value="NZ_JAVDRD010000003.1"/>
</dbReference>
<dbReference type="InterPro" id="IPR004891">
    <property type="entry name" value="Mercury-R_MerC"/>
</dbReference>
<accession>A0ABU1MLU4</accession>
<comment type="caution">
    <text evidence="2">The sequence shown here is derived from an EMBL/GenBank/DDBJ whole genome shotgun (WGS) entry which is preliminary data.</text>
</comment>
<gene>
    <name evidence="2" type="ORF">J2792_001758</name>
</gene>
<dbReference type="Pfam" id="PF03203">
    <property type="entry name" value="MerC"/>
    <property type="match status" value="1"/>
</dbReference>
<organism evidence="2 3">
    <name type="scientific">Novosphingobium capsulatum</name>
    <dbReference type="NCBI Taxonomy" id="13688"/>
    <lineage>
        <taxon>Bacteria</taxon>
        <taxon>Pseudomonadati</taxon>
        <taxon>Pseudomonadota</taxon>
        <taxon>Alphaproteobacteria</taxon>
        <taxon>Sphingomonadales</taxon>
        <taxon>Sphingomonadaceae</taxon>
        <taxon>Novosphingobium</taxon>
    </lineage>
</organism>
<keyword evidence="1" id="KW-1133">Transmembrane helix</keyword>
<feature type="transmembrane region" description="Helical" evidence="1">
    <location>
        <begin position="76"/>
        <end position="95"/>
    </location>
</feature>
<protein>
    <submittedName>
        <fullName evidence="2">CHASE2 domain-containing sensor protein</fullName>
    </submittedName>
</protein>
<keyword evidence="3" id="KW-1185">Reference proteome</keyword>
<dbReference type="Proteomes" id="UP001184150">
    <property type="component" value="Unassembled WGS sequence"/>
</dbReference>
<name>A0ABU1MLU4_9SPHN</name>
<feature type="transmembrane region" description="Helical" evidence="1">
    <location>
        <begin position="49"/>
        <end position="69"/>
    </location>
</feature>
<keyword evidence="1" id="KW-0472">Membrane</keyword>
<evidence type="ECO:0000256" key="1">
    <source>
        <dbReference type="SAM" id="Phobius"/>
    </source>
</evidence>
<proteinExistence type="predicted"/>
<evidence type="ECO:0000313" key="2">
    <source>
        <dbReference type="EMBL" id="MDR6510892.1"/>
    </source>
</evidence>